<gene>
    <name evidence="8 11" type="primary">lnt</name>
    <name evidence="11" type="ORF">K9U37_11645</name>
</gene>
<dbReference type="EMBL" id="JAIVFL010000001">
    <property type="protein sequence ID" value="MCI4675502.1"/>
    <property type="molecule type" value="Genomic_DNA"/>
</dbReference>
<evidence type="ECO:0000259" key="10">
    <source>
        <dbReference type="PROSITE" id="PS50263"/>
    </source>
</evidence>
<dbReference type="InterPro" id="IPR004563">
    <property type="entry name" value="Apolipo_AcylTrfase"/>
</dbReference>
<dbReference type="PANTHER" id="PTHR38686:SF1">
    <property type="entry name" value="APOLIPOPROTEIN N-ACYLTRANSFERASE"/>
    <property type="match status" value="1"/>
</dbReference>
<dbReference type="HAMAP" id="MF_01148">
    <property type="entry name" value="Lnt"/>
    <property type="match status" value="1"/>
</dbReference>
<feature type="transmembrane region" description="Helical" evidence="8">
    <location>
        <begin position="160"/>
        <end position="186"/>
    </location>
</feature>
<keyword evidence="2 8" id="KW-1003">Cell membrane</keyword>
<feature type="transmembrane region" description="Helical" evidence="8">
    <location>
        <begin position="20"/>
        <end position="36"/>
    </location>
</feature>
<keyword evidence="5 8" id="KW-1133">Transmembrane helix</keyword>
<evidence type="ECO:0000256" key="8">
    <source>
        <dbReference type="HAMAP-Rule" id="MF_01148"/>
    </source>
</evidence>
<keyword evidence="7 8" id="KW-0012">Acyltransferase</keyword>
<feature type="transmembrane region" description="Helical" evidence="8">
    <location>
        <begin position="511"/>
        <end position="534"/>
    </location>
</feature>
<comment type="pathway">
    <text evidence="8">Protein modification; lipoprotein biosynthesis (N-acyl transfer).</text>
</comment>
<keyword evidence="12" id="KW-1185">Reference proteome</keyword>
<dbReference type="Pfam" id="PF20154">
    <property type="entry name" value="LNT_N"/>
    <property type="match status" value="1"/>
</dbReference>
<keyword evidence="6 8" id="KW-0472">Membrane</keyword>
<dbReference type="InterPro" id="IPR036526">
    <property type="entry name" value="C-N_Hydrolase_sf"/>
</dbReference>
<comment type="function">
    <text evidence="8">Catalyzes the phospholipid dependent N-acylation of the N-terminal cysteine of apolipoprotein, the last step in lipoprotein maturation.</text>
</comment>
<comment type="catalytic activity">
    <reaction evidence="8">
        <text>N-terminal S-1,2-diacyl-sn-glyceryl-L-cysteinyl-[lipoprotein] + a glycerophospholipid = N-acyl-S-1,2-diacyl-sn-glyceryl-L-cysteinyl-[lipoprotein] + a 2-acyl-sn-glycero-3-phospholipid + H(+)</text>
        <dbReference type="Rhea" id="RHEA:48228"/>
        <dbReference type="Rhea" id="RHEA-COMP:14681"/>
        <dbReference type="Rhea" id="RHEA-COMP:14684"/>
        <dbReference type="ChEBI" id="CHEBI:15378"/>
        <dbReference type="ChEBI" id="CHEBI:136912"/>
        <dbReference type="ChEBI" id="CHEBI:140656"/>
        <dbReference type="ChEBI" id="CHEBI:140657"/>
        <dbReference type="ChEBI" id="CHEBI:140660"/>
        <dbReference type="EC" id="2.3.1.269"/>
    </reaction>
</comment>
<dbReference type="InterPro" id="IPR045378">
    <property type="entry name" value="LNT_N"/>
</dbReference>
<organism evidence="11 12">
    <name type="scientific">Candidatus Mycolicibacterium alkanivorans</name>
    <dbReference type="NCBI Taxonomy" id="2954114"/>
    <lineage>
        <taxon>Bacteria</taxon>
        <taxon>Bacillati</taxon>
        <taxon>Actinomycetota</taxon>
        <taxon>Actinomycetes</taxon>
        <taxon>Mycobacteriales</taxon>
        <taxon>Mycobacteriaceae</taxon>
        <taxon>Mycolicibacterium</taxon>
    </lineage>
</organism>
<proteinExistence type="inferred from homology"/>
<dbReference type="PANTHER" id="PTHR38686">
    <property type="entry name" value="APOLIPOPROTEIN N-ACYLTRANSFERASE"/>
    <property type="match status" value="1"/>
</dbReference>
<evidence type="ECO:0000256" key="3">
    <source>
        <dbReference type="ARBA" id="ARBA00022679"/>
    </source>
</evidence>
<dbReference type="EC" id="2.3.1.269" evidence="8"/>
<evidence type="ECO:0000256" key="5">
    <source>
        <dbReference type="ARBA" id="ARBA00022989"/>
    </source>
</evidence>
<accession>A0ABS9YX77</accession>
<reference evidence="11" key="1">
    <citation type="journal article" date="2022" name="ISME J.">
        <title>Identification of active gaseous-alkane degraders at natural gas seeps.</title>
        <authorList>
            <person name="Farhan Ul Haque M."/>
            <person name="Hernandez M."/>
            <person name="Crombie A.T."/>
            <person name="Murrell J.C."/>
        </authorList>
    </citation>
    <scope>NUCLEOTIDE SEQUENCE</scope>
    <source>
        <strain evidence="11">ANDR5</strain>
    </source>
</reference>
<evidence type="ECO:0000313" key="12">
    <source>
        <dbReference type="Proteomes" id="UP001139068"/>
    </source>
</evidence>
<dbReference type="Pfam" id="PF00795">
    <property type="entry name" value="CN_hydrolase"/>
    <property type="match status" value="1"/>
</dbReference>
<comment type="caution">
    <text evidence="11">The sequence shown here is derived from an EMBL/GenBank/DDBJ whole genome shotgun (WGS) entry which is preliminary data.</text>
</comment>
<comment type="subcellular location">
    <subcellularLocation>
        <location evidence="1 8">Cell membrane</location>
        <topology evidence="1 8">Multi-pass membrane protein</topology>
    </subcellularLocation>
</comment>
<feature type="transmembrane region" description="Helical" evidence="8">
    <location>
        <begin position="93"/>
        <end position="115"/>
    </location>
</feature>
<feature type="domain" description="CN hydrolase" evidence="10">
    <location>
        <begin position="242"/>
        <end position="498"/>
    </location>
</feature>
<dbReference type="SUPFAM" id="SSF56317">
    <property type="entry name" value="Carbon-nitrogen hydrolase"/>
    <property type="match status" value="1"/>
</dbReference>
<dbReference type="NCBIfam" id="TIGR00546">
    <property type="entry name" value="lnt"/>
    <property type="match status" value="1"/>
</dbReference>
<feature type="transmembrane region" description="Helical" evidence="8">
    <location>
        <begin position="122"/>
        <end position="140"/>
    </location>
</feature>
<dbReference type="CDD" id="cd07571">
    <property type="entry name" value="ALP_N-acyl_transferase"/>
    <property type="match status" value="1"/>
</dbReference>
<evidence type="ECO:0000256" key="7">
    <source>
        <dbReference type="ARBA" id="ARBA00023315"/>
    </source>
</evidence>
<keyword evidence="4 8" id="KW-0812">Transmembrane</keyword>
<evidence type="ECO:0000256" key="1">
    <source>
        <dbReference type="ARBA" id="ARBA00004651"/>
    </source>
</evidence>
<feature type="transmembrane region" description="Helical" evidence="8">
    <location>
        <begin position="207"/>
        <end position="228"/>
    </location>
</feature>
<comment type="similarity">
    <text evidence="8">Belongs to the CN hydrolase family. Apolipoprotein N-acyltransferase subfamily.</text>
</comment>
<evidence type="ECO:0000256" key="2">
    <source>
        <dbReference type="ARBA" id="ARBA00022475"/>
    </source>
</evidence>
<protein>
    <recommendedName>
        <fullName evidence="8">Apolipoprotein N-acyltransferase</fullName>
        <shortName evidence="8">ALP N-acyltransferase</shortName>
        <ecNumber evidence="8">2.3.1.269</ecNumber>
    </recommendedName>
</protein>
<evidence type="ECO:0000256" key="6">
    <source>
        <dbReference type="ARBA" id="ARBA00023136"/>
    </source>
</evidence>
<dbReference type="Proteomes" id="UP001139068">
    <property type="component" value="Unassembled WGS sequence"/>
</dbReference>
<feature type="transmembrane region" description="Helical" evidence="8">
    <location>
        <begin position="70"/>
        <end position="87"/>
    </location>
</feature>
<evidence type="ECO:0000313" key="11">
    <source>
        <dbReference type="EMBL" id="MCI4675502.1"/>
    </source>
</evidence>
<evidence type="ECO:0000256" key="9">
    <source>
        <dbReference type="SAM" id="MobiDB-lite"/>
    </source>
</evidence>
<name>A0ABS9YX77_9MYCO</name>
<feature type="compositionally biased region" description="Acidic residues" evidence="9">
    <location>
        <begin position="555"/>
        <end position="566"/>
    </location>
</feature>
<keyword evidence="3 8" id="KW-0808">Transferase</keyword>
<dbReference type="InterPro" id="IPR003010">
    <property type="entry name" value="C-N_Hydrolase"/>
</dbReference>
<evidence type="ECO:0000256" key="4">
    <source>
        <dbReference type="ARBA" id="ARBA00022692"/>
    </source>
</evidence>
<dbReference type="PROSITE" id="PS50263">
    <property type="entry name" value="CN_HYDROLASE"/>
    <property type="match status" value="1"/>
</dbReference>
<dbReference type="Gene3D" id="3.60.110.10">
    <property type="entry name" value="Carbon-nitrogen hydrolase"/>
    <property type="match status" value="1"/>
</dbReference>
<sequence length="580" mass="61978">MADEKPGRLRRIAAALPPRAFRLLATVSAGLLMYISFPPIGWWWSAIVSFALLSWVLVHPKTTLAGGLGYGFLYGLAFYIPLLPWISGLVGPVPWLLLAALQALFTAVFGMFAVLARRLPGWPLWLALLWVMQEWLKSSVPFGGFPWGVVGFGQTRGPFLALVQFGGVPLLSFAIAVLGTSLCALATEIVHWWQHSGPDTSGEAPSLAGVLVPGLCVMAVLLGTALAAPPVRRAGAGNEPTVTVAAIQGNVPRLGLDFNSQRRAVLDNHVSETVQLAEDVKAGRAPQPQFVVWPENSSDIDPLTNADAAQQISVAAQAIGAPILVGAVLARPDWTPENPTASNTIIVWDAVSGPGERHDKQIVQPFGEYLPWRSFFKHLSSYADRAGYFVPGSGSGVVHAAGVPVGVATCWEVIFDRALRQSVRNGAQVLAVPTNNATFDQNMSEQQLAFARARAVELDRYVVVAGTTGISAVIAPDGSEIARTQFFTPAYLDVPVRLKTTETPATRWGPLVQWVLVGAAVAVIAAAILHNGWFMRPLRRRRREGDDGSSMSGGGDDENNPPDEGDTSSALAGQRDKGDS</sequence>
<dbReference type="RefSeq" id="WP_243071811.1">
    <property type="nucleotide sequence ID" value="NZ_JAIVFL010000001.1"/>
</dbReference>
<feature type="region of interest" description="Disordered" evidence="9">
    <location>
        <begin position="542"/>
        <end position="580"/>
    </location>
</feature>
<feature type="transmembrane region" description="Helical" evidence="8">
    <location>
        <begin position="42"/>
        <end position="58"/>
    </location>
</feature>